<sequence length="227" mass="25300">MKMNRDLATALASYPLLIPRLYNYLRLGILPLLDIAEAVPQFGKVLDVGCGYGLLDIYLAKTSSQRYVIGSELNSKRVRVAKQAACGIENVEFVQEDLLRGQHVGDINCAILVDLLHHISYERQQALIAAIWEALAVGGTLIVKDMDDRPAFKYYINLVHDKLMTGFDKLSFISAGKLRANLAARGFVVHSCRTLPHPFYAHYLLTCKKADSNLSSRDVVHLQEVEG</sequence>
<protein>
    <submittedName>
        <fullName evidence="3">16S RNA G1207 methylase RsmC</fullName>
    </submittedName>
</protein>
<organism evidence="3 4">
    <name type="scientific">Rubidibacter lacunae KORDI 51-2</name>
    <dbReference type="NCBI Taxonomy" id="582515"/>
    <lineage>
        <taxon>Bacteria</taxon>
        <taxon>Bacillati</taxon>
        <taxon>Cyanobacteriota</taxon>
        <taxon>Cyanophyceae</taxon>
        <taxon>Oscillatoriophycideae</taxon>
        <taxon>Chroococcales</taxon>
        <taxon>Aphanothecaceae</taxon>
        <taxon>Rubidibacter</taxon>
    </lineage>
</organism>
<dbReference type="eggNOG" id="COG2813">
    <property type="taxonomic scope" value="Bacteria"/>
</dbReference>
<dbReference type="InParanoid" id="U5DNJ8"/>
<feature type="domain" description="Methyltransferase" evidence="2">
    <location>
        <begin position="45"/>
        <end position="139"/>
    </location>
</feature>
<comment type="caution">
    <text evidence="3">The sequence shown here is derived from an EMBL/GenBank/DDBJ whole genome shotgun (WGS) entry which is preliminary data.</text>
</comment>
<dbReference type="STRING" id="582515.KR51_00011080"/>
<dbReference type="CDD" id="cd02440">
    <property type="entry name" value="AdoMet_MTases"/>
    <property type="match status" value="1"/>
</dbReference>
<dbReference type="FunCoup" id="U5DNJ8">
    <property type="interactions" value="84"/>
</dbReference>
<dbReference type="Gene3D" id="3.40.50.150">
    <property type="entry name" value="Vaccinia Virus protein VP39"/>
    <property type="match status" value="1"/>
</dbReference>
<dbReference type="AlphaFoldDB" id="U5DNJ8"/>
<dbReference type="InterPro" id="IPR029063">
    <property type="entry name" value="SAM-dependent_MTases_sf"/>
</dbReference>
<dbReference type="Proteomes" id="UP000016960">
    <property type="component" value="Unassembled WGS sequence"/>
</dbReference>
<dbReference type="PANTHER" id="PTHR43861">
    <property type="entry name" value="TRANS-ACONITATE 2-METHYLTRANSFERASE-RELATED"/>
    <property type="match status" value="1"/>
</dbReference>
<dbReference type="InterPro" id="IPR041698">
    <property type="entry name" value="Methyltransf_25"/>
</dbReference>
<dbReference type="Pfam" id="PF13649">
    <property type="entry name" value="Methyltransf_25"/>
    <property type="match status" value="1"/>
</dbReference>
<evidence type="ECO:0000256" key="1">
    <source>
        <dbReference type="ARBA" id="ARBA00022679"/>
    </source>
</evidence>
<name>U5DNJ8_9CHRO</name>
<keyword evidence="4" id="KW-1185">Reference proteome</keyword>
<reference evidence="3 4" key="1">
    <citation type="submission" date="2013-05" db="EMBL/GenBank/DDBJ databases">
        <title>Draft genome sequence of Rubidibacter lacunae KORDI 51-2.</title>
        <authorList>
            <person name="Choi D.H."/>
            <person name="Noh J.H."/>
            <person name="Kwon K.-K."/>
            <person name="Lee J.-H."/>
            <person name="Ryu J.-Y."/>
        </authorList>
    </citation>
    <scope>NUCLEOTIDE SEQUENCE [LARGE SCALE GENOMIC DNA]</scope>
    <source>
        <strain evidence="3 4">KORDI 51-2</strain>
    </source>
</reference>
<keyword evidence="3" id="KW-0489">Methyltransferase</keyword>
<dbReference type="SUPFAM" id="SSF53335">
    <property type="entry name" value="S-adenosyl-L-methionine-dependent methyltransferases"/>
    <property type="match status" value="1"/>
</dbReference>
<gene>
    <name evidence="3" type="ORF">KR51_00011080</name>
</gene>
<evidence type="ECO:0000313" key="3">
    <source>
        <dbReference type="EMBL" id="ERN42179.1"/>
    </source>
</evidence>
<proteinExistence type="predicted"/>
<evidence type="ECO:0000259" key="2">
    <source>
        <dbReference type="Pfam" id="PF13649"/>
    </source>
</evidence>
<accession>U5DNJ8</accession>
<dbReference type="GO" id="GO:0032259">
    <property type="term" value="P:methylation"/>
    <property type="evidence" value="ECO:0007669"/>
    <property type="project" value="UniProtKB-KW"/>
</dbReference>
<evidence type="ECO:0000313" key="4">
    <source>
        <dbReference type="Proteomes" id="UP000016960"/>
    </source>
</evidence>
<dbReference type="EMBL" id="ASSJ01000030">
    <property type="protein sequence ID" value="ERN42179.1"/>
    <property type="molecule type" value="Genomic_DNA"/>
</dbReference>
<dbReference type="OrthoDB" id="9772751at2"/>
<dbReference type="GO" id="GO:0008168">
    <property type="term" value="F:methyltransferase activity"/>
    <property type="evidence" value="ECO:0007669"/>
    <property type="project" value="UniProtKB-KW"/>
</dbReference>
<keyword evidence="1" id="KW-0808">Transferase</keyword>